<dbReference type="Gene3D" id="3.30.700.10">
    <property type="entry name" value="Glycoprotein, Type 4 Pilin"/>
    <property type="match status" value="1"/>
</dbReference>
<dbReference type="STRING" id="313628.LNTAR_23779"/>
<dbReference type="eggNOG" id="COG2165">
    <property type="taxonomic scope" value="Bacteria"/>
</dbReference>
<organism evidence="1 2">
    <name type="scientific">Lentisphaera araneosa HTCC2155</name>
    <dbReference type="NCBI Taxonomy" id="313628"/>
    <lineage>
        <taxon>Bacteria</taxon>
        <taxon>Pseudomonadati</taxon>
        <taxon>Lentisphaerota</taxon>
        <taxon>Lentisphaeria</taxon>
        <taxon>Lentisphaerales</taxon>
        <taxon>Lentisphaeraceae</taxon>
        <taxon>Lentisphaera</taxon>
    </lineage>
</organism>
<proteinExistence type="predicted"/>
<evidence type="ECO:0000313" key="2">
    <source>
        <dbReference type="Proteomes" id="UP000004947"/>
    </source>
</evidence>
<dbReference type="Proteomes" id="UP000004947">
    <property type="component" value="Unassembled WGS sequence"/>
</dbReference>
<protein>
    <submittedName>
        <fullName evidence="1">Uncharacterized protein</fullName>
    </submittedName>
</protein>
<reference evidence="1 2" key="1">
    <citation type="journal article" date="2010" name="J. Bacteriol.">
        <title>Genome sequence of Lentisphaera araneosa HTCC2155T, the type species of the order Lentisphaerales in the phylum Lentisphaerae.</title>
        <authorList>
            <person name="Thrash J.C."/>
            <person name="Cho J.C."/>
            <person name="Vergin K.L."/>
            <person name="Morris R.M."/>
            <person name="Giovannoni S.J."/>
        </authorList>
    </citation>
    <scope>NUCLEOTIDE SEQUENCE [LARGE SCALE GENOMIC DNA]</scope>
    <source>
        <strain evidence="1 2">HTCC2155</strain>
    </source>
</reference>
<dbReference type="NCBIfam" id="TIGR02532">
    <property type="entry name" value="IV_pilin_GFxxxE"/>
    <property type="match status" value="1"/>
</dbReference>
<dbReference type="SUPFAM" id="SSF54523">
    <property type="entry name" value="Pili subunits"/>
    <property type="match status" value="1"/>
</dbReference>
<dbReference type="EMBL" id="ABCK01000028">
    <property type="protein sequence ID" value="EDM25543.1"/>
    <property type="molecule type" value="Genomic_DNA"/>
</dbReference>
<gene>
    <name evidence="1" type="ORF">LNTAR_23779</name>
</gene>
<sequence length="226" mass="25721">MKKNFSLIELLVVIAIIGVLASMILPALGKARSTARMADCLSELRQYGTANYMYFDDNDYKFSKNYYGGSQYYLNDTVVTTGSAPLHTQVILDSLYTNNKSVYMCVESTEEERDSFTGDHSFNTEIIRNDGSFTPEGINYKNIEPNMINKPSELMIATDTNSGWLKADTPQRIQVRHSNNKKLNHLWMDGHANSLNWTIFYNNAQWLQPNADTQVSFSTEGNFEFN</sequence>
<dbReference type="RefSeq" id="WP_007280698.1">
    <property type="nucleotide sequence ID" value="NZ_ABCK01000028.1"/>
</dbReference>
<evidence type="ECO:0000313" key="1">
    <source>
        <dbReference type="EMBL" id="EDM25543.1"/>
    </source>
</evidence>
<name>A6DS83_9BACT</name>
<comment type="caution">
    <text evidence="1">The sequence shown here is derived from an EMBL/GenBank/DDBJ whole genome shotgun (WGS) entry which is preliminary data.</text>
</comment>
<dbReference type="OrthoDB" id="9795612at2"/>
<keyword evidence="2" id="KW-1185">Reference proteome</keyword>
<dbReference type="PANTHER" id="PTHR30093:SF2">
    <property type="entry name" value="TYPE II SECRETION SYSTEM PROTEIN H"/>
    <property type="match status" value="1"/>
</dbReference>
<dbReference type="InterPro" id="IPR012902">
    <property type="entry name" value="N_methyl_site"/>
</dbReference>
<dbReference type="AlphaFoldDB" id="A6DS83"/>
<dbReference type="PANTHER" id="PTHR30093">
    <property type="entry name" value="GENERAL SECRETION PATHWAY PROTEIN G"/>
    <property type="match status" value="1"/>
</dbReference>
<dbReference type="InterPro" id="IPR045584">
    <property type="entry name" value="Pilin-like"/>
</dbReference>
<accession>A6DS83</accession>